<protein>
    <submittedName>
        <fullName evidence="4">Uncharacterized protein</fullName>
    </submittedName>
</protein>
<keyword evidence="1" id="KW-0479">Metal-binding</keyword>
<feature type="domain" description="Peptidase M16 C-terminal" evidence="2">
    <location>
        <begin position="43"/>
        <end position="140"/>
    </location>
</feature>
<dbReference type="GO" id="GO:0046872">
    <property type="term" value="F:metal ion binding"/>
    <property type="evidence" value="ECO:0007669"/>
    <property type="project" value="UniProtKB-KW"/>
</dbReference>
<sequence>MEIKDYQNFKFQQPYQQAMYYCSLILKDQTWPWVERLDVLPHLNVEDLTNFAPMMLSQAFLECYIAGNIEREEAESMVQHVEDVFFKGPNPICRPLFPSQFLTNRVVKLERGMNYCYSKEGLNPSDENSALVHYIQVIVLVGDSIFNAFSFRNHFIFHKDNDLPMILY</sequence>
<comment type="caution">
    <text evidence="4">The sequence shown here is derived from an EMBL/GenBank/DDBJ whole genome shotgun (WGS) entry which is preliminary data.</text>
</comment>
<gene>
    <name evidence="4" type="ORF">Gotri_022609</name>
</gene>
<dbReference type="PANTHER" id="PTHR43690">
    <property type="entry name" value="NARDILYSIN"/>
    <property type="match status" value="1"/>
</dbReference>
<dbReference type="Proteomes" id="UP000593568">
    <property type="component" value="Unassembled WGS sequence"/>
</dbReference>
<dbReference type="InterPro" id="IPR032632">
    <property type="entry name" value="Peptidase_M16_M"/>
</dbReference>
<organism evidence="4 5">
    <name type="scientific">Gossypium trilobum</name>
    <dbReference type="NCBI Taxonomy" id="34281"/>
    <lineage>
        <taxon>Eukaryota</taxon>
        <taxon>Viridiplantae</taxon>
        <taxon>Streptophyta</taxon>
        <taxon>Embryophyta</taxon>
        <taxon>Tracheophyta</taxon>
        <taxon>Spermatophyta</taxon>
        <taxon>Magnoliopsida</taxon>
        <taxon>eudicotyledons</taxon>
        <taxon>Gunneridae</taxon>
        <taxon>Pentapetalae</taxon>
        <taxon>rosids</taxon>
        <taxon>malvids</taxon>
        <taxon>Malvales</taxon>
        <taxon>Malvaceae</taxon>
        <taxon>Malvoideae</taxon>
        <taxon>Gossypium</taxon>
    </lineage>
</organism>
<evidence type="ECO:0000259" key="2">
    <source>
        <dbReference type="Pfam" id="PF05193"/>
    </source>
</evidence>
<evidence type="ECO:0000313" key="5">
    <source>
        <dbReference type="Proteomes" id="UP000593568"/>
    </source>
</evidence>
<dbReference type="InterPro" id="IPR050626">
    <property type="entry name" value="Peptidase_M16"/>
</dbReference>
<evidence type="ECO:0000259" key="3">
    <source>
        <dbReference type="Pfam" id="PF16187"/>
    </source>
</evidence>
<proteinExistence type="predicted"/>
<dbReference type="GO" id="GO:0004222">
    <property type="term" value="F:metalloendopeptidase activity"/>
    <property type="evidence" value="ECO:0007669"/>
    <property type="project" value="TreeGrafter"/>
</dbReference>
<dbReference type="SUPFAM" id="SSF63411">
    <property type="entry name" value="LuxS/MPP-like metallohydrolase"/>
    <property type="match status" value="1"/>
</dbReference>
<dbReference type="InterPro" id="IPR007863">
    <property type="entry name" value="Peptidase_M16_C"/>
</dbReference>
<evidence type="ECO:0000313" key="4">
    <source>
        <dbReference type="EMBL" id="MBA0759775.1"/>
    </source>
</evidence>
<keyword evidence="5" id="KW-1185">Reference proteome</keyword>
<dbReference type="GO" id="GO:0051603">
    <property type="term" value="P:proteolysis involved in protein catabolic process"/>
    <property type="evidence" value="ECO:0007669"/>
    <property type="project" value="TreeGrafter"/>
</dbReference>
<dbReference type="GO" id="GO:0005829">
    <property type="term" value="C:cytosol"/>
    <property type="evidence" value="ECO:0007669"/>
    <property type="project" value="TreeGrafter"/>
</dbReference>
<dbReference type="GO" id="GO:0043171">
    <property type="term" value="P:peptide catabolic process"/>
    <property type="evidence" value="ECO:0007669"/>
    <property type="project" value="TreeGrafter"/>
</dbReference>
<reference evidence="4 5" key="1">
    <citation type="journal article" date="2019" name="Genome Biol. Evol.">
        <title>Insights into the evolution of the New World diploid cottons (Gossypium, subgenus Houzingenia) based on genome sequencing.</title>
        <authorList>
            <person name="Grover C.E."/>
            <person name="Arick M.A. 2nd"/>
            <person name="Thrash A."/>
            <person name="Conover J.L."/>
            <person name="Sanders W.S."/>
            <person name="Peterson D.G."/>
            <person name="Frelichowski J.E."/>
            <person name="Scheffler J.A."/>
            <person name="Scheffler B.E."/>
            <person name="Wendel J.F."/>
        </authorList>
    </citation>
    <scope>NUCLEOTIDE SEQUENCE [LARGE SCALE GENOMIC DNA]</scope>
    <source>
        <strain evidence="4">8</strain>
        <tissue evidence="4">Leaf</tissue>
    </source>
</reference>
<dbReference type="EMBL" id="JABEZW010000002">
    <property type="protein sequence ID" value="MBA0759775.1"/>
    <property type="molecule type" value="Genomic_DNA"/>
</dbReference>
<dbReference type="PANTHER" id="PTHR43690:SF18">
    <property type="entry name" value="INSULIN-DEGRADING ENZYME-RELATED"/>
    <property type="match status" value="1"/>
</dbReference>
<feature type="domain" description="Peptidase M16 middle/third" evidence="3">
    <location>
        <begin position="3"/>
        <end position="38"/>
    </location>
</feature>
<dbReference type="GO" id="GO:0005739">
    <property type="term" value="C:mitochondrion"/>
    <property type="evidence" value="ECO:0007669"/>
    <property type="project" value="TreeGrafter"/>
</dbReference>
<dbReference type="AlphaFoldDB" id="A0A7J9DH35"/>
<dbReference type="Pfam" id="PF16187">
    <property type="entry name" value="Peptidase_M16_M"/>
    <property type="match status" value="1"/>
</dbReference>
<name>A0A7J9DH35_9ROSI</name>
<dbReference type="InterPro" id="IPR011249">
    <property type="entry name" value="Metalloenz_LuxS/M16"/>
</dbReference>
<evidence type="ECO:0000256" key="1">
    <source>
        <dbReference type="ARBA" id="ARBA00022723"/>
    </source>
</evidence>
<accession>A0A7J9DH35</accession>
<dbReference type="Gene3D" id="3.30.830.10">
    <property type="entry name" value="Metalloenzyme, LuxS/M16 peptidase-like"/>
    <property type="match status" value="1"/>
</dbReference>
<dbReference type="Pfam" id="PF05193">
    <property type="entry name" value="Peptidase_M16_C"/>
    <property type="match status" value="1"/>
</dbReference>